<organism evidence="4">
    <name type="scientific">Caulobacter sp. (strain K31)</name>
    <dbReference type="NCBI Taxonomy" id="366602"/>
    <lineage>
        <taxon>Bacteria</taxon>
        <taxon>Pseudomonadati</taxon>
        <taxon>Pseudomonadota</taxon>
        <taxon>Alphaproteobacteria</taxon>
        <taxon>Caulobacterales</taxon>
        <taxon>Caulobacteraceae</taxon>
        <taxon>Caulobacter</taxon>
    </lineage>
</organism>
<dbReference type="EMBL" id="CP000928">
    <property type="protein sequence ID" value="ABZ74235.1"/>
    <property type="molecule type" value="Genomic_DNA"/>
</dbReference>
<dbReference type="GO" id="GO:0070402">
    <property type="term" value="F:NADPH binding"/>
    <property type="evidence" value="ECO:0007669"/>
    <property type="project" value="TreeGrafter"/>
</dbReference>
<evidence type="ECO:0000256" key="2">
    <source>
        <dbReference type="ARBA" id="ARBA00023002"/>
    </source>
</evidence>
<sequence>MRSIVHTQHGDPDQVLSVAKVAPPTPGPGQVLVRVLRTPVHFGDLLGVSASPAFGSPPAIGPTGRTPGFEGAGVIEALGEGVQLAPGLAVGSNVAFFPVSGAWSELIAVPVTSLVALPDGVSLNVAAMALVNTITASLILRAGHAAVPEGQHDDVTVIQTGAGSAVGRLITVLLAERGVKSLRLVRTAESAGKLAKSLPGGPVFATELPDWVTKVREATQGKPIHVALDGVGGKTLPGLAAILADGGTVISYGSLGGGDTDIRLLSARALTLRGLSIGRWGREAEAVRQADIATALRLAQTQSDLFDTAGVYAPEQIGEAVAHVARPGKTGTVLLSF</sequence>
<dbReference type="Gene3D" id="3.90.180.10">
    <property type="entry name" value="Medium-chain alcohol dehydrogenases, catalytic domain"/>
    <property type="match status" value="1"/>
</dbReference>
<dbReference type="SMART" id="SM00829">
    <property type="entry name" value="PKS_ER"/>
    <property type="match status" value="1"/>
</dbReference>
<name>B0T960_CAUSK</name>
<evidence type="ECO:0000313" key="4">
    <source>
        <dbReference type="EMBL" id="ABZ74235.1"/>
    </source>
</evidence>
<evidence type="ECO:0000259" key="3">
    <source>
        <dbReference type="SMART" id="SM00829"/>
    </source>
</evidence>
<keyword evidence="2" id="KW-0560">Oxidoreductase</keyword>
<dbReference type="InterPro" id="IPR013149">
    <property type="entry name" value="ADH-like_C"/>
</dbReference>
<feature type="domain" description="Enoyl reductase (ER)" evidence="3">
    <location>
        <begin position="10"/>
        <end position="335"/>
    </location>
</feature>
<geneLocation type="plasmid" evidence="4">
    <name>pCAUL01</name>
</geneLocation>
<dbReference type="PANTHER" id="PTHR48106:SF2">
    <property type="entry name" value="ZN2+-BINDING DEHYDROGENASE"/>
    <property type="match status" value="1"/>
</dbReference>
<accession>B0T960</accession>
<dbReference type="Pfam" id="PF00107">
    <property type="entry name" value="ADH_zinc_N"/>
    <property type="match status" value="1"/>
</dbReference>
<dbReference type="PANTHER" id="PTHR48106">
    <property type="entry name" value="QUINONE OXIDOREDUCTASE PIG3-RELATED"/>
    <property type="match status" value="1"/>
</dbReference>
<dbReference type="Pfam" id="PF08240">
    <property type="entry name" value="ADH_N"/>
    <property type="match status" value="1"/>
</dbReference>
<dbReference type="GO" id="GO:0016651">
    <property type="term" value="F:oxidoreductase activity, acting on NAD(P)H"/>
    <property type="evidence" value="ECO:0007669"/>
    <property type="project" value="TreeGrafter"/>
</dbReference>
<dbReference type="AlphaFoldDB" id="B0T960"/>
<dbReference type="CDD" id="cd08292">
    <property type="entry name" value="ETR_like_2"/>
    <property type="match status" value="1"/>
</dbReference>
<dbReference type="HOGENOM" id="CLU_026673_3_1_5"/>
<dbReference type="InterPro" id="IPR011032">
    <property type="entry name" value="GroES-like_sf"/>
</dbReference>
<evidence type="ECO:0000256" key="1">
    <source>
        <dbReference type="ARBA" id="ARBA00022857"/>
    </source>
</evidence>
<dbReference type="OrthoDB" id="9788224at2"/>
<reference evidence="4" key="1">
    <citation type="submission" date="2008-01" db="EMBL/GenBank/DDBJ databases">
        <title>Complete sequence of plasmid1 pCAUL01 of Caulobacter sp. K31.</title>
        <authorList>
            <consortium name="US DOE Joint Genome Institute"/>
            <person name="Copeland A."/>
            <person name="Lucas S."/>
            <person name="Lapidus A."/>
            <person name="Barry K."/>
            <person name="Glavina del Rio T."/>
            <person name="Dalin E."/>
            <person name="Tice H."/>
            <person name="Pitluck S."/>
            <person name="Bruce D."/>
            <person name="Goodwin L."/>
            <person name="Thompson L.S."/>
            <person name="Brettin T."/>
            <person name="Detter J.C."/>
            <person name="Han C."/>
            <person name="Schmutz J."/>
            <person name="Larimer F."/>
            <person name="Land M."/>
            <person name="Hauser L."/>
            <person name="Kyrpides N."/>
            <person name="Kim E."/>
            <person name="Stephens C."/>
            <person name="Richardson P."/>
        </authorList>
    </citation>
    <scope>NUCLEOTIDE SEQUENCE [LARGE SCALE GENOMIC DNA]</scope>
    <source>
        <plasmid evidence="4">K31</plasmid>
        <plasmid evidence="4">pCAUL01</plasmid>
    </source>
</reference>
<dbReference type="Gene3D" id="3.40.50.720">
    <property type="entry name" value="NAD(P)-binding Rossmann-like Domain"/>
    <property type="match status" value="1"/>
</dbReference>
<protein>
    <submittedName>
        <fullName evidence="4">Alcohol dehydrogenase GroES domain protein</fullName>
    </submittedName>
</protein>
<dbReference type="InterPro" id="IPR013154">
    <property type="entry name" value="ADH-like_N"/>
</dbReference>
<gene>
    <name evidence="4" type="ordered locus">Caul_5115</name>
</gene>
<keyword evidence="1" id="KW-0521">NADP</keyword>
<proteinExistence type="predicted"/>
<keyword evidence="4" id="KW-0614">Plasmid</keyword>
<dbReference type="SUPFAM" id="SSF50129">
    <property type="entry name" value="GroES-like"/>
    <property type="match status" value="1"/>
</dbReference>
<dbReference type="KEGG" id="cak:Caul_5115"/>
<dbReference type="InterPro" id="IPR036291">
    <property type="entry name" value="NAD(P)-bd_dom_sf"/>
</dbReference>
<dbReference type="SUPFAM" id="SSF51735">
    <property type="entry name" value="NAD(P)-binding Rossmann-fold domains"/>
    <property type="match status" value="1"/>
</dbReference>
<dbReference type="InterPro" id="IPR020843">
    <property type="entry name" value="ER"/>
</dbReference>